<evidence type="ECO:0000313" key="3">
    <source>
        <dbReference type="Proteomes" id="UP000000771"/>
    </source>
</evidence>
<reference evidence="2 3" key="1">
    <citation type="journal article" date="2009" name="Stand. Genomic Sci.">
        <title>Complete genome sequence of Acidimicrobium ferrooxidans type strain (ICP).</title>
        <authorList>
            <person name="Clum A."/>
            <person name="Nolan M."/>
            <person name="Lang E."/>
            <person name="Glavina Del Rio T."/>
            <person name="Tice H."/>
            <person name="Copeland A."/>
            <person name="Cheng J.F."/>
            <person name="Lucas S."/>
            <person name="Chen F."/>
            <person name="Bruce D."/>
            <person name="Goodwin L."/>
            <person name="Pitluck S."/>
            <person name="Ivanova N."/>
            <person name="Mavrommatis K."/>
            <person name="Mikhailova N."/>
            <person name="Pati A."/>
            <person name="Chen A."/>
            <person name="Palaniappan K."/>
            <person name="Goker M."/>
            <person name="Spring S."/>
            <person name="Land M."/>
            <person name="Hauser L."/>
            <person name="Chang Y.J."/>
            <person name="Jeffries C.C."/>
            <person name="Chain P."/>
            <person name="Bristow J."/>
            <person name="Eisen J.A."/>
            <person name="Markowitz V."/>
            <person name="Hugenholtz P."/>
            <person name="Kyrpides N.C."/>
            <person name="Klenk H.P."/>
            <person name="Lapidus A."/>
        </authorList>
    </citation>
    <scope>NUCLEOTIDE SEQUENCE [LARGE SCALE GENOMIC DNA]</scope>
    <source>
        <strain evidence="3">DSM 10331 / JCM 15462 / NBRC 103882 / ICP</strain>
    </source>
</reference>
<dbReference type="GO" id="GO:0004722">
    <property type="term" value="F:protein serine/threonine phosphatase activity"/>
    <property type="evidence" value="ECO:0007669"/>
    <property type="project" value="InterPro"/>
</dbReference>
<proteinExistence type="predicted"/>
<dbReference type="InterPro" id="IPR036457">
    <property type="entry name" value="PPM-type-like_dom_sf"/>
</dbReference>
<dbReference type="KEGG" id="afo:Afer_0873"/>
<dbReference type="Pfam" id="PF13672">
    <property type="entry name" value="PP2C_2"/>
    <property type="match status" value="1"/>
</dbReference>
<dbReference type="Proteomes" id="UP000000771">
    <property type="component" value="Chromosome"/>
</dbReference>
<dbReference type="CDD" id="cd00143">
    <property type="entry name" value="PP2Cc"/>
    <property type="match status" value="1"/>
</dbReference>
<gene>
    <name evidence="2" type="ordered locus">Afer_0873</name>
</gene>
<dbReference type="eggNOG" id="COG0631">
    <property type="taxonomic scope" value="Bacteria"/>
</dbReference>
<sequence length="282" mass="29235">MVRRSLEADETSGSLRAHDGSVAAWVSVRGVVRAGNEDAVAVVPPGTSGEVLVACVADGVGGQAAGEVASQAAIEAATSAMGSGRGAVRARVRAAVRAANAAVIDAQHRERARMATTLTLVGVSGRDVVIGHVGDSRAYRVGDERIHQLTQDHTQAAELLRAGLIDQEEAARHPARSVLTRSLGAQMAVAPDLVSVALEDGERILVCSDGFWGTVPRGALFEALRGAREPDALEGALWRLVGLAYEAGAPDNVSVIVVIPSPTATSSGASVRTSWWRRSRGT</sequence>
<dbReference type="InterPro" id="IPR015655">
    <property type="entry name" value="PP2C"/>
</dbReference>
<feature type="domain" description="PPM-type phosphatase" evidence="1">
    <location>
        <begin position="22"/>
        <end position="260"/>
    </location>
</feature>
<dbReference type="OrthoDB" id="9801841at2"/>
<dbReference type="Gene3D" id="3.60.40.10">
    <property type="entry name" value="PPM-type phosphatase domain"/>
    <property type="match status" value="1"/>
</dbReference>
<accession>C7LYL0</accession>
<dbReference type="SMART" id="SM00332">
    <property type="entry name" value="PP2Cc"/>
    <property type="match status" value="1"/>
</dbReference>
<dbReference type="InterPro" id="IPR001932">
    <property type="entry name" value="PPM-type_phosphatase-like_dom"/>
</dbReference>
<dbReference type="AlphaFoldDB" id="C7LYL0"/>
<dbReference type="PROSITE" id="PS51746">
    <property type="entry name" value="PPM_2"/>
    <property type="match status" value="1"/>
</dbReference>
<name>C7LYL0_ACIFD</name>
<dbReference type="EMBL" id="CP001631">
    <property type="protein sequence ID" value="ACU53818.1"/>
    <property type="molecule type" value="Genomic_DNA"/>
</dbReference>
<evidence type="ECO:0000313" key="2">
    <source>
        <dbReference type="EMBL" id="ACU53818.1"/>
    </source>
</evidence>
<evidence type="ECO:0000259" key="1">
    <source>
        <dbReference type="PROSITE" id="PS51746"/>
    </source>
</evidence>
<organism evidence="2 3">
    <name type="scientific">Acidimicrobium ferrooxidans (strain DSM 10331 / JCM 15462 / NBRC 103882 / ICP)</name>
    <dbReference type="NCBI Taxonomy" id="525909"/>
    <lineage>
        <taxon>Bacteria</taxon>
        <taxon>Bacillati</taxon>
        <taxon>Actinomycetota</taxon>
        <taxon>Acidimicrobiia</taxon>
        <taxon>Acidimicrobiales</taxon>
        <taxon>Acidimicrobiaceae</taxon>
        <taxon>Acidimicrobium</taxon>
    </lineage>
</organism>
<dbReference type="HOGENOM" id="CLU_034545_0_0_11"/>
<dbReference type="STRING" id="525909.Afer_0873"/>
<dbReference type="RefSeq" id="WP_015798307.1">
    <property type="nucleotide sequence ID" value="NC_013124.1"/>
</dbReference>
<protein>
    <submittedName>
        <fullName evidence="2">Protein serine/threonine phosphatase</fullName>
    </submittedName>
</protein>
<dbReference type="PANTHER" id="PTHR47992">
    <property type="entry name" value="PROTEIN PHOSPHATASE"/>
    <property type="match status" value="1"/>
</dbReference>
<dbReference type="SUPFAM" id="SSF81606">
    <property type="entry name" value="PP2C-like"/>
    <property type="match status" value="1"/>
</dbReference>
<keyword evidence="3" id="KW-1185">Reference proteome</keyword>
<dbReference type="SMART" id="SM00331">
    <property type="entry name" value="PP2C_SIG"/>
    <property type="match status" value="1"/>
</dbReference>